<evidence type="ECO:0000313" key="2">
    <source>
        <dbReference type="EMBL" id="CAH3151553.1"/>
    </source>
</evidence>
<comment type="caution">
    <text evidence="2">The sequence shown here is derived from an EMBL/GenBank/DDBJ whole genome shotgun (WGS) entry which is preliminary data.</text>
</comment>
<accession>A0AAU9XLX4</accession>
<feature type="compositionally biased region" description="Polar residues" evidence="1">
    <location>
        <begin position="1"/>
        <end position="12"/>
    </location>
</feature>
<sequence length="366" mass="41686">MAASGSETQTIENVDLKVDDNPDEDHIDIEIKQVTEETTPLKADSNDEELEFGFGRDEPVFITDQDVADYSESSMEKSTELSADAKKAYEEWIYVDMNKTTHEVNENLLLLSSVYGKDQNGIKGGVHEGVWEGESFTQKYFVVTNAYLIWFPVQTSRPFTFPQVMTKHQLPFGDLNNSHCDCSAIPSCQLEWNHNFHEDQTTVLRTNGSDEGLITEIKTRTTHDLIPVEIAQLHTDKHPKIKTPNGDFEYVNLNLHFWERTKSDGVRHKMEKYKPNCYYGKTQDTSDENPASSKSADACRGSVPNPVHSVCGIAESSVFFSSIGEWTIVDLNLRDFEKEDAKRTLYLRRKCTPYKEVEPESFCLIL</sequence>
<feature type="region of interest" description="Disordered" evidence="1">
    <location>
        <begin position="1"/>
        <end position="24"/>
    </location>
</feature>
<protein>
    <submittedName>
        <fullName evidence="2">Uncharacterized protein</fullName>
    </submittedName>
</protein>
<evidence type="ECO:0000256" key="1">
    <source>
        <dbReference type="SAM" id="MobiDB-lite"/>
    </source>
</evidence>
<proteinExistence type="predicted"/>
<dbReference type="Proteomes" id="UP001159428">
    <property type="component" value="Unassembled WGS sequence"/>
</dbReference>
<dbReference type="EMBL" id="CALNXJ010000049">
    <property type="protein sequence ID" value="CAH3151553.1"/>
    <property type="molecule type" value="Genomic_DNA"/>
</dbReference>
<keyword evidence="3" id="KW-1185">Reference proteome</keyword>
<name>A0AAU9XLX4_9CNID</name>
<reference evidence="2 3" key="1">
    <citation type="submission" date="2022-05" db="EMBL/GenBank/DDBJ databases">
        <authorList>
            <consortium name="Genoscope - CEA"/>
            <person name="William W."/>
        </authorList>
    </citation>
    <scope>NUCLEOTIDE SEQUENCE [LARGE SCALE GENOMIC DNA]</scope>
</reference>
<dbReference type="AlphaFoldDB" id="A0AAU9XLX4"/>
<gene>
    <name evidence="2" type="ORF">PMEA_00025253</name>
</gene>
<organism evidence="2 3">
    <name type="scientific">Pocillopora meandrina</name>
    <dbReference type="NCBI Taxonomy" id="46732"/>
    <lineage>
        <taxon>Eukaryota</taxon>
        <taxon>Metazoa</taxon>
        <taxon>Cnidaria</taxon>
        <taxon>Anthozoa</taxon>
        <taxon>Hexacorallia</taxon>
        <taxon>Scleractinia</taxon>
        <taxon>Astrocoeniina</taxon>
        <taxon>Pocilloporidae</taxon>
        <taxon>Pocillopora</taxon>
    </lineage>
</organism>
<evidence type="ECO:0000313" key="3">
    <source>
        <dbReference type="Proteomes" id="UP001159428"/>
    </source>
</evidence>